<gene>
    <name evidence="1" type="ORF">METZ01_LOCUS192679</name>
</gene>
<proteinExistence type="predicted"/>
<dbReference type="EMBL" id="UINC01040237">
    <property type="protein sequence ID" value="SVB39825.1"/>
    <property type="molecule type" value="Genomic_DNA"/>
</dbReference>
<feature type="non-terminal residue" evidence="1">
    <location>
        <position position="1"/>
    </location>
</feature>
<protein>
    <submittedName>
        <fullName evidence="1">Uncharacterized protein</fullName>
    </submittedName>
</protein>
<sequence length="388" mass="38088">ANLVVTGGEAAAGRVAIQADDGDDASDTWDIVTATGGTLSIGNDIASKGTSVAQLVLTPHATVASSTTAVVGALTVAGATTFSGTVDMNSQATTNVNIDSGAIDGVTLGSNAVITTATIDDININGQTISTTASNNNIILTPHGTGDVAINSDTLSVTAGEAESASLFLIADESDDASDDWAITANTGGTLQISNDIASAGTQVAFLTLTPHATVASSTLAALGNVTIAGNLTVSGTTTSVSTTNTTITDKLVELGNGSSGSASGDVGHVFERGDDANIFVGWDESADTFIAATGTFTGATTGNLSLASYAAAKFGSLTLTTDLAVAEGGTGVSSFTDKGVVYGDGSSALDVTAAPGGADVTTSFQILTCATSNGNPVWTTTIDGGTY</sequence>
<organism evidence="1">
    <name type="scientific">marine metagenome</name>
    <dbReference type="NCBI Taxonomy" id="408172"/>
    <lineage>
        <taxon>unclassified sequences</taxon>
        <taxon>metagenomes</taxon>
        <taxon>ecological metagenomes</taxon>
    </lineage>
</organism>
<evidence type="ECO:0000313" key="1">
    <source>
        <dbReference type="EMBL" id="SVB39825.1"/>
    </source>
</evidence>
<reference evidence="1" key="1">
    <citation type="submission" date="2018-05" db="EMBL/GenBank/DDBJ databases">
        <authorList>
            <person name="Lanie J.A."/>
            <person name="Ng W.-L."/>
            <person name="Kazmierczak K.M."/>
            <person name="Andrzejewski T.M."/>
            <person name="Davidsen T.M."/>
            <person name="Wayne K.J."/>
            <person name="Tettelin H."/>
            <person name="Glass J.I."/>
            <person name="Rusch D."/>
            <person name="Podicherti R."/>
            <person name="Tsui H.-C.T."/>
            <person name="Winkler M.E."/>
        </authorList>
    </citation>
    <scope>NUCLEOTIDE SEQUENCE</scope>
</reference>
<name>A0A382DNM3_9ZZZZ</name>
<accession>A0A382DNM3</accession>
<dbReference type="AlphaFoldDB" id="A0A382DNM3"/>